<evidence type="ECO:0000256" key="3">
    <source>
        <dbReference type="ARBA" id="ARBA00022801"/>
    </source>
</evidence>
<keyword evidence="3" id="KW-0378">Hydrolase</keyword>
<dbReference type="InterPro" id="IPR006433">
    <property type="entry name" value="Prohead_protease"/>
</dbReference>
<evidence type="ECO:0000256" key="1">
    <source>
        <dbReference type="ARBA" id="ARBA00022612"/>
    </source>
</evidence>
<sequence>MEYKSFAFKLDDVSDSGRFQGYAATFGNVDLGLDVVHKGAFLHSLLETQGRVPILDHHDPARQVGWNLEAREDDYGLFVRGQLDLNVQAARERHSLMKMAAQIGGHTGLSIGFQTVREETDANDFRLRHLKEIRLLEYSLVTFPMNPEAGVTRVKTHGPLALANSLQSLLTTLRA</sequence>
<dbReference type="RefSeq" id="WP_282012556.1">
    <property type="nucleotide sequence ID" value="NZ_OX336137.1"/>
</dbReference>
<feature type="domain" description="Prohead serine protease" evidence="4">
    <location>
        <begin position="11"/>
        <end position="153"/>
    </location>
</feature>
<proteinExistence type="predicted"/>
<dbReference type="SUPFAM" id="SSF50789">
    <property type="entry name" value="Herpes virus serine proteinase, assemblin"/>
    <property type="match status" value="1"/>
</dbReference>
<evidence type="ECO:0000259" key="4">
    <source>
        <dbReference type="Pfam" id="PF04586"/>
    </source>
</evidence>
<accession>A0ABN8W3P2</accession>
<evidence type="ECO:0000313" key="6">
    <source>
        <dbReference type="Proteomes" id="UP001157733"/>
    </source>
</evidence>
<keyword evidence="1" id="KW-1188">Viral release from host cell</keyword>
<dbReference type="Proteomes" id="UP001157733">
    <property type="component" value="Chromosome"/>
</dbReference>
<evidence type="ECO:0000256" key="2">
    <source>
        <dbReference type="ARBA" id="ARBA00022670"/>
    </source>
</evidence>
<dbReference type="EMBL" id="OX336137">
    <property type="protein sequence ID" value="CAI2719746.1"/>
    <property type="molecule type" value="Genomic_DNA"/>
</dbReference>
<dbReference type="InterPro" id="IPR054613">
    <property type="entry name" value="Peptidase_S78_dom"/>
</dbReference>
<reference evidence="5 6" key="1">
    <citation type="submission" date="2022-09" db="EMBL/GenBank/DDBJ databases">
        <authorList>
            <person name="Kop L."/>
        </authorList>
    </citation>
    <scope>NUCLEOTIDE SEQUENCE [LARGE SCALE GENOMIC DNA]</scope>
    <source>
        <strain evidence="5 6">347</strain>
    </source>
</reference>
<name>A0ABN8W3P2_9BACT</name>
<dbReference type="Pfam" id="PF04586">
    <property type="entry name" value="Peptidase_S78"/>
    <property type="match status" value="1"/>
</dbReference>
<organism evidence="5 6">
    <name type="scientific">Nitrospina watsonii</name>
    <dbReference type="NCBI Taxonomy" id="1323948"/>
    <lineage>
        <taxon>Bacteria</taxon>
        <taxon>Pseudomonadati</taxon>
        <taxon>Nitrospinota/Tectimicrobiota group</taxon>
        <taxon>Nitrospinota</taxon>
        <taxon>Nitrospinia</taxon>
        <taxon>Nitrospinales</taxon>
        <taxon>Nitrospinaceae</taxon>
        <taxon>Nitrospina</taxon>
    </lineage>
</organism>
<dbReference type="NCBIfam" id="TIGR01543">
    <property type="entry name" value="proheadase_HK97"/>
    <property type="match status" value="1"/>
</dbReference>
<protein>
    <recommendedName>
        <fullName evidence="4">Prohead serine protease domain-containing protein</fullName>
    </recommendedName>
</protein>
<keyword evidence="6" id="KW-1185">Reference proteome</keyword>
<evidence type="ECO:0000313" key="5">
    <source>
        <dbReference type="EMBL" id="CAI2719746.1"/>
    </source>
</evidence>
<keyword evidence="2" id="KW-0645">Protease</keyword>
<gene>
    <name evidence="5" type="ORF">NSPWAT_2890</name>
</gene>